<keyword evidence="6 17" id="KW-0732">Signal</keyword>
<evidence type="ECO:0000256" key="15">
    <source>
        <dbReference type="ARBA" id="ARBA00042322"/>
    </source>
</evidence>
<dbReference type="GO" id="GO:0030245">
    <property type="term" value="P:cellulose catabolic process"/>
    <property type="evidence" value="ECO:0007669"/>
    <property type="project" value="UniProtKB-KW"/>
</dbReference>
<evidence type="ECO:0000256" key="5">
    <source>
        <dbReference type="ARBA" id="ARBA00022525"/>
    </source>
</evidence>
<evidence type="ECO:0000256" key="13">
    <source>
        <dbReference type="ARBA" id="ARBA00025192"/>
    </source>
</evidence>
<gene>
    <name evidence="19" type="ORF">BDV40DRAFT_295430</name>
</gene>
<feature type="chain" id="PRO_5024930281" description="cellulase" evidence="17">
    <location>
        <begin position="20"/>
        <end position="355"/>
    </location>
</feature>
<evidence type="ECO:0000259" key="18">
    <source>
        <dbReference type="Pfam" id="PF00150"/>
    </source>
</evidence>
<protein>
    <recommendedName>
        <fullName evidence="4">cellulase</fullName>
        <ecNumber evidence="4">3.2.1.4</ecNumber>
    </recommendedName>
    <alternativeName>
        <fullName evidence="14">Carboxymethylcellulase B</fullName>
    </alternativeName>
    <alternativeName>
        <fullName evidence="15">Cellulase B</fullName>
    </alternativeName>
</protein>
<evidence type="ECO:0000256" key="4">
    <source>
        <dbReference type="ARBA" id="ARBA00012601"/>
    </source>
</evidence>
<dbReference type="Proteomes" id="UP000326950">
    <property type="component" value="Unassembled WGS sequence"/>
</dbReference>
<evidence type="ECO:0000256" key="9">
    <source>
        <dbReference type="ARBA" id="ARBA00023180"/>
    </source>
</evidence>
<dbReference type="OrthoDB" id="5823761at2759"/>
<feature type="domain" description="Glycoside hydrolase family 5" evidence="18">
    <location>
        <begin position="36"/>
        <end position="293"/>
    </location>
</feature>
<dbReference type="InterPro" id="IPR001547">
    <property type="entry name" value="Glyco_hydro_5"/>
</dbReference>
<dbReference type="AlphaFoldDB" id="A0A5N6VA70"/>
<dbReference type="PANTHER" id="PTHR34142">
    <property type="entry name" value="ENDO-BETA-1,4-GLUCANASE A"/>
    <property type="match status" value="1"/>
</dbReference>
<evidence type="ECO:0000256" key="11">
    <source>
        <dbReference type="ARBA" id="ARBA00023295"/>
    </source>
</evidence>
<reference evidence="19 20" key="1">
    <citation type="submission" date="2019-04" db="EMBL/GenBank/DDBJ databases">
        <title>Friends and foes A comparative genomics study of 23 Aspergillus species from section Flavi.</title>
        <authorList>
            <consortium name="DOE Joint Genome Institute"/>
            <person name="Kjaerbolling I."/>
            <person name="Vesth T."/>
            <person name="Frisvad J.C."/>
            <person name="Nybo J.L."/>
            <person name="Theobald S."/>
            <person name="Kildgaard S."/>
            <person name="Isbrandt T."/>
            <person name="Kuo A."/>
            <person name="Sato A."/>
            <person name="Lyhne E.K."/>
            <person name="Kogle M.E."/>
            <person name="Wiebenga A."/>
            <person name="Kun R.S."/>
            <person name="Lubbers R.J."/>
            <person name="Makela M.R."/>
            <person name="Barry K."/>
            <person name="Chovatia M."/>
            <person name="Clum A."/>
            <person name="Daum C."/>
            <person name="Haridas S."/>
            <person name="He G."/>
            <person name="LaButti K."/>
            <person name="Lipzen A."/>
            <person name="Mondo S."/>
            <person name="Riley R."/>
            <person name="Salamov A."/>
            <person name="Simmons B.A."/>
            <person name="Magnuson J.K."/>
            <person name="Henrissat B."/>
            <person name="Mortensen U.H."/>
            <person name="Larsen T.O."/>
            <person name="Devries R.P."/>
            <person name="Grigoriev I.V."/>
            <person name="Machida M."/>
            <person name="Baker S.E."/>
            <person name="Andersen M.R."/>
        </authorList>
    </citation>
    <scope>NUCLEOTIDE SEQUENCE [LARGE SCALE GENOMIC DNA]</scope>
    <source>
        <strain evidence="19 20">CBS 117626</strain>
    </source>
</reference>
<keyword evidence="9" id="KW-0325">Glycoprotein</keyword>
<dbReference type="Pfam" id="PF00150">
    <property type="entry name" value="Cellulase"/>
    <property type="match status" value="1"/>
</dbReference>
<evidence type="ECO:0000313" key="19">
    <source>
        <dbReference type="EMBL" id="KAE8167804.1"/>
    </source>
</evidence>
<dbReference type="PANTHER" id="PTHR34142:SF6">
    <property type="entry name" value="ENDO-BETA-1,4-GLUCANASE B"/>
    <property type="match status" value="1"/>
</dbReference>
<accession>A0A5N6VA70</accession>
<proteinExistence type="inferred from homology"/>
<comment type="similarity">
    <text evidence="3 16">Belongs to the glycosyl hydrolase 5 (cellulase A) family.</text>
</comment>
<evidence type="ECO:0000256" key="17">
    <source>
        <dbReference type="SAM" id="SignalP"/>
    </source>
</evidence>
<evidence type="ECO:0000256" key="16">
    <source>
        <dbReference type="RuleBase" id="RU361153"/>
    </source>
</evidence>
<dbReference type="InterPro" id="IPR017853">
    <property type="entry name" value="GH"/>
</dbReference>
<keyword evidence="11 16" id="KW-0326">Glycosidase</keyword>
<keyword evidence="10" id="KW-0119">Carbohydrate metabolism</keyword>
<evidence type="ECO:0000256" key="12">
    <source>
        <dbReference type="ARBA" id="ARBA00023326"/>
    </source>
</evidence>
<evidence type="ECO:0000313" key="20">
    <source>
        <dbReference type="Proteomes" id="UP000326950"/>
    </source>
</evidence>
<dbReference type="Gene3D" id="3.20.20.80">
    <property type="entry name" value="Glycosidases"/>
    <property type="match status" value="1"/>
</dbReference>
<name>A0A5N6VA70_ASPTM</name>
<evidence type="ECO:0000256" key="6">
    <source>
        <dbReference type="ARBA" id="ARBA00022729"/>
    </source>
</evidence>
<dbReference type="EMBL" id="ML738588">
    <property type="protein sequence ID" value="KAE8167804.1"/>
    <property type="molecule type" value="Genomic_DNA"/>
</dbReference>
<sequence length="355" mass="38759">MRPGILVLVMTCSAAGGMAEKSLQKKGPVFQWFGSNESGAEFGEKSIPGTYGADFTFPDPEAISTLAGKGMNIFRIGFLMERLVLGSVTGSFDDEYLHNLTTIVDHVTSAGAYAVLDPHNYGRYNGQIITATSDFETFWKNVAGRFKSNSQVIFDTNNEYHDMDQDLVLKLNQAAIDGIRGAGATEQYIFVEGNSYTGAWKWAEVNDNLKNLNDPQNKIVYEMHQYLDADGSGTAESCVSDTIGEERLTSATKWLKDNKKVGVLGEFAGGVNDQCRTAITGMLKYLAGNTDVWKELFGGLPVHGGKTTCSIWSPRLEWLTPACWTSSSPICDGPNRTVCLYIGHTLANSATTIYI</sequence>
<dbReference type="EC" id="3.2.1.4" evidence="4"/>
<comment type="catalytic activity">
    <reaction evidence="1">
        <text>Endohydrolysis of (1-&gt;4)-beta-D-glucosidic linkages in cellulose, lichenin and cereal beta-D-glucans.</text>
        <dbReference type="EC" id="3.2.1.4"/>
    </reaction>
</comment>
<dbReference type="GO" id="GO:0005576">
    <property type="term" value="C:extracellular region"/>
    <property type="evidence" value="ECO:0007669"/>
    <property type="project" value="UniProtKB-SubCell"/>
</dbReference>
<comment type="subcellular location">
    <subcellularLocation>
        <location evidence="2">Secreted</location>
    </subcellularLocation>
</comment>
<evidence type="ECO:0000256" key="14">
    <source>
        <dbReference type="ARBA" id="ARBA00041735"/>
    </source>
</evidence>
<feature type="signal peptide" evidence="17">
    <location>
        <begin position="1"/>
        <end position="19"/>
    </location>
</feature>
<evidence type="ECO:0000256" key="2">
    <source>
        <dbReference type="ARBA" id="ARBA00004613"/>
    </source>
</evidence>
<keyword evidence="7 16" id="KW-0378">Hydrolase</keyword>
<evidence type="ECO:0000256" key="8">
    <source>
        <dbReference type="ARBA" id="ARBA00023001"/>
    </source>
</evidence>
<organism evidence="19 20">
    <name type="scientific">Aspergillus tamarii</name>
    <dbReference type="NCBI Taxonomy" id="41984"/>
    <lineage>
        <taxon>Eukaryota</taxon>
        <taxon>Fungi</taxon>
        <taxon>Dikarya</taxon>
        <taxon>Ascomycota</taxon>
        <taxon>Pezizomycotina</taxon>
        <taxon>Eurotiomycetes</taxon>
        <taxon>Eurotiomycetidae</taxon>
        <taxon>Eurotiales</taxon>
        <taxon>Aspergillaceae</taxon>
        <taxon>Aspergillus</taxon>
        <taxon>Aspergillus subgen. Circumdati</taxon>
    </lineage>
</organism>
<comment type="function">
    <text evidence="13">Has endoglucanase activity on substrates containing beta-1,4 glycosidic bonds, like in carboxymethylcellulose (CMC), hydroxyethylcellulose (HEC) and beta-glucan. Involved in the degradation of complex natural cellulosic substrates.</text>
</comment>
<keyword evidence="12" id="KW-0624">Polysaccharide degradation</keyword>
<evidence type="ECO:0000256" key="1">
    <source>
        <dbReference type="ARBA" id="ARBA00000966"/>
    </source>
</evidence>
<evidence type="ECO:0000256" key="10">
    <source>
        <dbReference type="ARBA" id="ARBA00023277"/>
    </source>
</evidence>
<dbReference type="SUPFAM" id="SSF51445">
    <property type="entry name" value="(Trans)glycosidases"/>
    <property type="match status" value="1"/>
</dbReference>
<keyword evidence="5" id="KW-0964">Secreted</keyword>
<evidence type="ECO:0000256" key="3">
    <source>
        <dbReference type="ARBA" id="ARBA00005641"/>
    </source>
</evidence>
<dbReference type="GO" id="GO:0008810">
    <property type="term" value="F:cellulase activity"/>
    <property type="evidence" value="ECO:0007669"/>
    <property type="project" value="UniProtKB-EC"/>
</dbReference>
<keyword evidence="8" id="KW-0136">Cellulose degradation</keyword>
<keyword evidence="20" id="KW-1185">Reference proteome</keyword>
<evidence type="ECO:0000256" key="7">
    <source>
        <dbReference type="ARBA" id="ARBA00022801"/>
    </source>
</evidence>